<evidence type="ECO:0000313" key="4">
    <source>
        <dbReference type="Proteomes" id="UP001595190"/>
    </source>
</evidence>
<keyword evidence="3" id="KW-1185">Reference proteome</keyword>
<accession>A0ABV3PRN4</accession>
<protein>
    <submittedName>
        <fullName evidence="1">Uncharacterized protein</fullName>
    </submittedName>
</protein>
<evidence type="ECO:0000313" key="2">
    <source>
        <dbReference type="EMBL" id="MFC2252404.1"/>
    </source>
</evidence>
<proteinExistence type="predicted"/>
<dbReference type="Proteomes" id="UP001595190">
    <property type="component" value="Unassembled WGS sequence"/>
</dbReference>
<dbReference type="RefSeq" id="WP_311940014.1">
    <property type="nucleotide sequence ID" value="NZ_JAVSCS010000026.1"/>
</dbReference>
<organism evidence="1 3">
    <name type="scientific">Labrys neptuniae</name>
    <dbReference type="NCBI Taxonomy" id="376174"/>
    <lineage>
        <taxon>Bacteria</taxon>
        <taxon>Pseudomonadati</taxon>
        <taxon>Pseudomonadota</taxon>
        <taxon>Alphaproteobacteria</taxon>
        <taxon>Hyphomicrobiales</taxon>
        <taxon>Xanthobacteraceae</taxon>
        <taxon>Labrys</taxon>
    </lineage>
</organism>
<dbReference type="Proteomes" id="UP001555786">
    <property type="component" value="Unassembled WGS sequence"/>
</dbReference>
<reference evidence="2 4" key="2">
    <citation type="submission" date="2024-09" db="EMBL/GenBank/DDBJ databases">
        <title>Description of Labrys sedimenti sp. nov., isolated from a diclofenac-degrading enrichment culture, and genome-based reclassification of Labrys portucalensis as a later heterotypic synonym of Labrys neptuniae.</title>
        <authorList>
            <person name="Tancsics A."/>
            <person name="Csepanyi A."/>
        </authorList>
    </citation>
    <scope>NUCLEOTIDE SEQUENCE [LARGE SCALE GENOMIC DNA]</scope>
    <source>
        <strain evidence="2 4">LMG 23412</strain>
    </source>
</reference>
<gene>
    <name evidence="1" type="ORF">ABXS05_22360</name>
    <name evidence="2" type="ORF">ACETRX_22395</name>
</gene>
<comment type="caution">
    <text evidence="1">The sequence shown here is derived from an EMBL/GenBank/DDBJ whole genome shotgun (WGS) entry which is preliminary data.</text>
</comment>
<name>A0ABV3PRN4_9HYPH</name>
<evidence type="ECO:0000313" key="1">
    <source>
        <dbReference type="EMBL" id="MEW9308315.1"/>
    </source>
</evidence>
<dbReference type="EMBL" id="JBHGPK010000011">
    <property type="protein sequence ID" value="MFC2252404.1"/>
    <property type="molecule type" value="Genomic_DNA"/>
</dbReference>
<dbReference type="EMBL" id="JBFNQD010000008">
    <property type="protein sequence ID" value="MEW9308315.1"/>
    <property type="molecule type" value="Genomic_DNA"/>
</dbReference>
<reference evidence="1 3" key="1">
    <citation type="submission" date="2024-07" db="EMBL/GenBank/DDBJ databases">
        <title>Description of Labrys sedimenti sp. nov., isolated from a diclofenac-degrading enrichment culture.</title>
        <authorList>
            <person name="Tancsics A."/>
            <person name="Csepanyi A."/>
        </authorList>
    </citation>
    <scope>NUCLEOTIDE SEQUENCE [LARGE SCALE GENOMIC DNA]</scope>
    <source>
        <strain evidence="1 3">LMG 23578</strain>
    </source>
</reference>
<evidence type="ECO:0000313" key="3">
    <source>
        <dbReference type="Proteomes" id="UP001555786"/>
    </source>
</evidence>
<sequence>MSSVEFHEDEWGRHWSYAPALHGTQVRLHYSIVAAVVGATNAVVEAASAGLAQFRRQDQAAAKAGRQRDLYGDDDVPPVGYVRYEGVRDEFGRPLP</sequence>